<dbReference type="GO" id="GO:0005739">
    <property type="term" value="C:mitochondrion"/>
    <property type="evidence" value="ECO:0007669"/>
    <property type="project" value="TreeGrafter"/>
</dbReference>
<proteinExistence type="inferred from homology"/>
<dbReference type="InterPro" id="IPR000361">
    <property type="entry name" value="ATAP_core_dom"/>
</dbReference>
<organism evidence="4 5">
    <name type="scientific">Trichophyton tonsurans (strain CBS 112818)</name>
    <name type="common">Scalp ringworm fungus</name>
    <dbReference type="NCBI Taxonomy" id="647933"/>
    <lineage>
        <taxon>Eukaryota</taxon>
        <taxon>Fungi</taxon>
        <taxon>Dikarya</taxon>
        <taxon>Ascomycota</taxon>
        <taxon>Pezizomycotina</taxon>
        <taxon>Eurotiomycetes</taxon>
        <taxon>Eurotiomycetidae</taxon>
        <taxon>Onygenales</taxon>
        <taxon>Arthrodermataceae</taxon>
        <taxon>Trichophyton</taxon>
    </lineage>
</organism>
<feature type="region of interest" description="Disordered" evidence="2">
    <location>
        <begin position="58"/>
        <end position="143"/>
    </location>
</feature>
<evidence type="ECO:0000256" key="1">
    <source>
        <dbReference type="ARBA" id="ARBA00006718"/>
    </source>
</evidence>
<gene>
    <name evidence="4" type="ORF">TESG_05257</name>
</gene>
<dbReference type="Pfam" id="PF01521">
    <property type="entry name" value="Fe-S_biosyn"/>
    <property type="match status" value="1"/>
</dbReference>
<dbReference type="PROSITE" id="PS01152">
    <property type="entry name" value="HESB"/>
    <property type="match status" value="1"/>
</dbReference>
<dbReference type="InterPro" id="IPR017870">
    <property type="entry name" value="FeS_cluster_insertion_CS"/>
</dbReference>
<accession>F2S318</accession>
<name>F2S318_TRIT1</name>
<dbReference type="HOGENOM" id="CLU_069054_0_0_1"/>
<evidence type="ECO:0000313" key="5">
    <source>
        <dbReference type="Proteomes" id="UP000009172"/>
    </source>
</evidence>
<dbReference type="AlphaFoldDB" id="F2S318"/>
<dbReference type="Proteomes" id="UP000009172">
    <property type="component" value="Unassembled WGS sequence"/>
</dbReference>
<evidence type="ECO:0000259" key="3">
    <source>
        <dbReference type="Pfam" id="PF01521"/>
    </source>
</evidence>
<protein>
    <submittedName>
        <fullName evidence="4">Iron sulfur assembly protein</fullName>
    </submittedName>
</protein>
<dbReference type="NCBIfam" id="TIGR00049">
    <property type="entry name" value="iron-sulfur cluster assembly accessory protein"/>
    <property type="match status" value="1"/>
</dbReference>
<feature type="region of interest" description="Disordered" evidence="2">
    <location>
        <begin position="34"/>
        <end position="53"/>
    </location>
</feature>
<comment type="similarity">
    <text evidence="1">Belongs to the HesB/IscA family.</text>
</comment>
<evidence type="ECO:0000256" key="2">
    <source>
        <dbReference type="SAM" id="MobiDB-lite"/>
    </source>
</evidence>
<dbReference type="GO" id="GO:0016226">
    <property type="term" value="P:iron-sulfur cluster assembly"/>
    <property type="evidence" value="ECO:0007669"/>
    <property type="project" value="InterPro"/>
</dbReference>
<keyword evidence="5" id="KW-1185">Reference proteome</keyword>
<dbReference type="InterPro" id="IPR050322">
    <property type="entry name" value="Fe-S_cluster_asmbl/transfer"/>
</dbReference>
<dbReference type="Gene3D" id="2.60.300.12">
    <property type="entry name" value="HesB-like domain"/>
    <property type="match status" value="1"/>
</dbReference>
<reference evidence="5" key="1">
    <citation type="journal article" date="2012" name="MBio">
        <title>Comparative genome analysis of Trichophyton rubrum and related dermatophytes reveals candidate genes involved in infection.</title>
        <authorList>
            <person name="Martinez D.A."/>
            <person name="Oliver B.G."/>
            <person name="Graeser Y."/>
            <person name="Goldberg J.M."/>
            <person name="Li W."/>
            <person name="Martinez-Rossi N.M."/>
            <person name="Monod M."/>
            <person name="Shelest E."/>
            <person name="Barton R.C."/>
            <person name="Birch E."/>
            <person name="Brakhage A.A."/>
            <person name="Chen Z."/>
            <person name="Gurr S.J."/>
            <person name="Heiman D."/>
            <person name="Heitman J."/>
            <person name="Kosti I."/>
            <person name="Rossi A."/>
            <person name="Saif S."/>
            <person name="Samalova M."/>
            <person name="Saunders C.W."/>
            <person name="Shea T."/>
            <person name="Summerbell R.C."/>
            <person name="Xu J."/>
            <person name="Young S."/>
            <person name="Zeng Q."/>
            <person name="Birren B.W."/>
            <person name="Cuomo C.A."/>
            <person name="White T.C."/>
        </authorList>
    </citation>
    <scope>NUCLEOTIDE SEQUENCE [LARGE SCALE GENOMIC DNA]</scope>
    <source>
        <strain evidence="5">CBS 112818</strain>
    </source>
</reference>
<dbReference type="InterPro" id="IPR016092">
    <property type="entry name" value="ATAP"/>
</dbReference>
<feature type="domain" description="Core" evidence="3">
    <location>
        <begin position="175"/>
        <end position="230"/>
    </location>
</feature>
<dbReference type="InterPro" id="IPR035903">
    <property type="entry name" value="HesB-like_dom_sf"/>
</dbReference>
<dbReference type="PANTHER" id="PTHR10072:SF41">
    <property type="entry name" value="IRON-SULFUR CLUSTER ASSEMBLY 1 HOMOLOG, MITOCHONDRIAL"/>
    <property type="match status" value="1"/>
</dbReference>
<evidence type="ECO:0000313" key="4">
    <source>
        <dbReference type="EMBL" id="EGD97958.1"/>
    </source>
</evidence>
<dbReference type="SUPFAM" id="SSF89360">
    <property type="entry name" value="HesB-like domain"/>
    <property type="match status" value="1"/>
</dbReference>
<sequence length="234" mass="25576">MSLCHTSVKPVTSSALRVLLRRQQRCPRGIRLFSSTRPTYSSSKRELQTATAYRPYSLPESVVPSPRNAGTPDTSISHAIPGLNTTPTYPPPKDTVSSKDDGETSVPSYSLPEIEAQKSQPVSRSGAAAPSETKAKPRKSKLRARKAAVSLTPTALSKLRDLVSQPDPKLIRIEHAPFDEVVEQDGVKVVIDSKALFSIIGSEMDWHEDPLSSRFVFNNPNIKDECGCGESFMV</sequence>
<feature type="compositionally biased region" description="Polar residues" evidence="2">
    <location>
        <begin position="71"/>
        <end position="87"/>
    </location>
</feature>
<dbReference type="PANTHER" id="PTHR10072">
    <property type="entry name" value="IRON-SULFUR CLUSTER ASSEMBLY PROTEIN"/>
    <property type="match status" value="1"/>
</dbReference>
<dbReference type="EMBL" id="GG698506">
    <property type="protein sequence ID" value="EGD97958.1"/>
    <property type="molecule type" value="Genomic_DNA"/>
</dbReference>
<dbReference type="GO" id="GO:0051537">
    <property type="term" value="F:2 iron, 2 sulfur cluster binding"/>
    <property type="evidence" value="ECO:0007669"/>
    <property type="project" value="TreeGrafter"/>
</dbReference>